<keyword evidence="1" id="KW-0812">Transmembrane</keyword>
<evidence type="ECO:0000256" key="1">
    <source>
        <dbReference type="SAM" id="Phobius"/>
    </source>
</evidence>
<organism evidence="2 3">
    <name type="scientific">Nitrospira defluvii</name>
    <dbReference type="NCBI Taxonomy" id="330214"/>
    <lineage>
        <taxon>Bacteria</taxon>
        <taxon>Pseudomonadati</taxon>
        <taxon>Nitrospirota</taxon>
        <taxon>Nitrospiria</taxon>
        <taxon>Nitrospirales</taxon>
        <taxon>Nitrospiraceae</taxon>
        <taxon>Nitrospira</taxon>
    </lineage>
</organism>
<dbReference type="Proteomes" id="UP000675880">
    <property type="component" value="Unassembled WGS sequence"/>
</dbReference>
<reference evidence="2 3" key="1">
    <citation type="submission" date="2021-02" db="EMBL/GenBank/DDBJ databases">
        <authorList>
            <person name="Han P."/>
        </authorList>
    </citation>
    <scope>NUCLEOTIDE SEQUENCE [LARGE SCALE GENOMIC DNA]</scope>
    <source>
        <strain evidence="2">Candidatus Nitrospira sp. ZN2</strain>
    </source>
</reference>
<keyword evidence="1" id="KW-0472">Membrane</keyword>
<name>A0ABM8S6Z9_9BACT</name>
<sequence>MRGIAGLVHCAHVEPYGEMASISDPVRAGGAAGIMAVGLVLRIFFLPALRLLHSSSRTR</sequence>
<dbReference type="EMBL" id="CAJNBJ010000019">
    <property type="protein sequence ID" value="CAE6792599.1"/>
    <property type="molecule type" value="Genomic_DNA"/>
</dbReference>
<feature type="transmembrane region" description="Helical" evidence="1">
    <location>
        <begin position="28"/>
        <end position="49"/>
    </location>
</feature>
<keyword evidence="1" id="KW-1133">Transmembrane helix</keyword>
<evidence type="ECO:0000313" key="3">
    <source>
        <dbReference type="Proteomes" id="UP000675880"/>
    </source>
</evidence>
<gene>
    <name evidence="2" type="ORF">NSPZN2_60081</name>
</gene>
<keyword evidence="3" id="KW-1185">Reference proteome</keyword>
<comment type="caution">
    <text evidence="2">The sequence shown here is derived from an EMBL/GenBank/DDBJ whole genome shotgun (WGS) entry which is preliminary data.</text>
</comment>
<accession>A0ABM8S6Z9</accession>
<proteinExistence type="predicted"/>
<protein>
    <submittedName>
        <fullName evidence="2">Uncharacterized protein</fullName>
    </submittedName>
</protein>
<evidence type="ECO:0000313" key="2">
    <source>
        <dbReference type="EMBL" id="CAE6792599.1"/>
    </source>
</evidence>